<dbReference type="PROSITE" id="PS50112">
    <property type="entry name" value="PAS"/>
    <property type="match status" value="1"/>
</dbReference>
<dbReference type="AlphaFoldDB" id="S0FW39"/>
<dbReference type="EMBL" id="APJX01000017">
    <property type="protein sequence ID" value="EMS77344.1"/>
    <property type="molecule type" value="Genomic_DNA"/>
</dbReference>
<protein>
    <recommendedName>
        <fullName evidence="1">PAS domain-containing protein</fullName>
    </recommendedName>
</protein>
<sequence length="123" mass="13881">MSDVITLMGMNFKFAYVSPSIKRLTGFSVEEASQFLVEHILPPDSFQEILNIVEEEIRAETNGSIDPDRSRLIGEDTDLVWQPSACVWPAIIILIAVHRPDKLDTRKMVRRVLDGADELVEIA</sequence>
<reference evidence="2 3" key="1">
    <citation type="journal article" date="2013" name="Genome Announc.">
        <title>Draft Genome Sequence of Desulfotignum phosphitoxidans DSM 13687 Strain FiPS-3.</title>
        <authorList>
            <person name="Poehlein A."/>
            <person name="Daniel R."/>
            <person name="Simeonova D.D."/>
        </authorList>
    </citation>
    <scope>NUCLEOTIDE SEQUENCE [LARGE SCALE GENOMIC DNA]</scope>
    <source>
        <strain evidence="2 3">DSM 13687</strain>
    </source>
</reference>
<comment type="caution">
    <text evidence="2">The sequence shown here is derived from an EMBL/GenBank/DDBJ whole genome shotgun (WGS) entry which is preliminary data.</text>
</comment>
<accession>S0FW39</accession>
<dbReference type="Gene3D" id="3.30.450.20">
    <property type="entry name" value="PAS domain"/>
    <property type="match status" value="1"/>
</dbReference>
<dbReference type="SUPFAM" id="SSF55785">
    <property type="entry name" value="PYP-like sensor domain (PAS domain)"/>
    <property type="match status" value="1"/>
</dbReference>
<evidence type="ECO:0000259" key="1">
    <source>
        <dbReference type="PROSITE" id="PS50112"/>
    </source>
</evidence>
<dbReference type="InterPro" id="IPR035965">
    <property type="entry name" value="PAS-like_dom_sf"/>
</dbReference>
<organism evidence="2 3">
    <name type="scientific">Desulfotignum phosphitoxidans DSM 13687</name>
    <dbReference type="NCBI Taxonomy" id="1286635"/>
    <lineage>
        <taxon>Bacteria</taxon>
        <taxon>Pseudomonadati</taxon>
        <taxon>Thermodesulfobacteriota</taxon>
        <taxon>Desulfobacteria</taxon>
        <taxon>Desulfobacterales</taxon>
        <taxon>Desulfobacteraceae</taxon>
        <taxon>Desulfotignum</taxon>
    </lineage>
</organism>
<keyword evidence="3" id="KW-1185">Reference proteome</keyword>
<dbReference type="InterPro" id="IPR000014">
    <property type="entry name" value="PAS"/>
</dbReference>
<name>S0FW39_9BACT</name>
<feature type="domain" description="PAS" evidence="1">
    <location>
        <begin position="1"/>
        <end position="60"/>
    </location>
</feature>
<gene>
    <name evidence="2" type="ORF">Dpo_17c00480</name>
</gene>
<proteinExistence type="predicted"/>
<evidence type="ECO:0000313" key="2">
    <source>
        <dbReference type="EMBL" id="EMS77344.1"/>
    </source>
</evidence>
<evidence type="ECO:0000313" key="3">
    <source>
        <dbReference type="Proteomes" id="UP000014216"/>
    </source>
</evidence>
<dbReference type="Proteomes" id="UP000014216">
    <property type="component" value="Unassembled WGS sequence"/>
</dbReference>